<proteinExistence type="predicted"/>
<sequence length="140" mass="15336">MRALIPALFAAALAPAAYAAPTMQPGLWEITTEVTVPGHPGPIPPMRVEQCFTAEQLAKTEHPLPQMQGCTLDDSRRDGDITRWRMHCDNKQGRMSAQGEIRYGPNSYSGGASFTQTVDGKPMTLTHRYQAKRVGVCPKP</sequence>
<accession>A0A4T0UVU0</accession>
<gene>
    <name evidence="2" type="ORF">E5K04_08805</name>
</gene>
<evidence type="ECO:0000256" key="1">
    <source>
        <dbReference type="SAM" id="SignalP"/>
    </source>
</evidence>
<keyword evidence="3" id="KW-1185">Reference proteome</keyword>
<organism evidence="2 3">
    <name type="scientific">Crenobacter intestini</name>
    <dbReference type="NCBI Taxonomy" id="2563443"/>
    <lineage>
        <taxon>Bacteria</taxon>
        <taxon>Pseudomonadati</taxon>
        <taxon>Pseudomonadota</taxon>
        <taxon>Betaproteobacteria</taxon>
        <taxon>Neisseriales</taxon>
        <taxon>Neisseriaceae</taxon>
        <taxon>Crenobacter</taxon>
    </lineage>
</organism>
<dbReference type="OrthoDB" id="8546908at2"/>
<evidence type="ECO:0000313" key="3">
    <source>
        <dbReference type="Proteomes" id="UP000308891"/>
    </source>
</evidence>
<dbReference type="RefSeq" id="WP_136553105.1">
    <property type="nucleotide sequence ID" value="NZ_STGJ01000008.1"/>
</dbReference>
<dbReference type="EMBL" id="STGJ01000008">
    <property type="protein sequence ID" value="TIC83180.1"/>
    <property type="molecule type" value="Genomic_DNA"/>
</dbReference>
<comment type="caution">
    <text evidence="2">The sequence shown here is derived from an EMBL/GenBank/DDBJ whole genome shotgun (WGS) entry which is preliminary data.</text>
</comment>
<dbReference type="Proteomes" id="UP000308891">
    <property type="component" value="Unassembled WGS sequence"/>
</dbReference>
<feature type="signal peptide" evidence="1">
    <location>
        <begin position="1"/>
        <end position="19"/>
    </location>
</feature>
<dbReference type="InterPro" id="IPR022061">
    <property type="entry name" value="DUF3617"/>
</dbReference>
<feature type="chain" id="PRO_5020331719" evidence="1">
    <location>
        <begin position="20"/>
        <end position="140"/>
    </location>
</feature>
<name>A0A4T0UVU0_9NEIS</name>
<evidence type="ECO:0000313" key="2">
    <source>
        <dbReference type="EMBL" id="TIC83180.1"/>
    </source>
</evidence>
<dbReference type="Pfam" id="PF12276">
    <property type="entry name" value="DUF3617"/>
    <property type="match status" value="1"/>
</dbReference>
<dbReference type="AlphaFoldDB" id="A0A4T0UVU0"/>
<reference evidence="2 3" key="1">
    <citation type="submission" date="2019-04" db="EMBL/GenBank/DDBJ databases">
        <title>Crenobacter sp. nov.</title>
        <authorList>
            <person name="Shi S."/>
        </authorList>
    </citation>
    <scope>NUCLEOTIDE SEQUENCE [LARGE SCALE GENOMIC DNA]</scope>
    <source>
        <strain evidence="2 3">GY 70310</strain>
    </source>
</reference>
<keyword evidence="1" id="KW-0732">Signal</keyword>
<protein>
    <submittedName>
        <fullName evidence="2">DUF3617 domain-containing protein</fullName>
    </submittedName>
</protein>